<dbReference type="Proteomes" id="UP000541444">
    <property type="component" value="Unassembled WGS sequence"/>
</dbReference>
<keyword evidence="3" id="KW-1185">Reference proteome</keyword>
<gene>
    <name evidence="2" type="ORF">GIB67_004306</name>
</gene>
<dbReference type="AlphaFoldDB" id="A0A7J7MRP2"/>
<evidence type="ECO:0000313" key="2">
    <source>
        <dbReference type="EMBL" id="KAF6157368.1"/>
    </source>
</evidence>
<protein>
    <submittedName>
        <fullName evidence="2">Uncharacterized protein</fullName>
    </submittedName>
</protein>
<keyword evidence="1" id="KW-0175">Coiled coil</keyword>
<name>A0A7J7MRP2_9MAGN</name>
<feature type="non-terminal residue" evidence="2">
    <location>
        <position position="1"/>
    </location>
</feature>
<dbReference type="EMBL" id="JACGCM010001275">
    <property type="protein sequence ID" value="KAF6157368.1"/>
    <property type="molecule type" value="Genomic_DNA"/>
</dbReference>
<comment type="caution">
    <text evidence="2">The sequence shown here is derived from an EMBL/GenBank/DDBJ whole genome shotgun (WGS) entry which is preliminary data.</text>
</comment>
<reference evidence="2 3" key="1">
    <citation type="journal article" date="2020" name="IScience">
        <title>Genome Sequencing of the Endangered Kingdonia uniflora (Circaeasteraceae, Ranunculales) Reveals Potential Mechanisms of Evolutionary Specialization.</title>
        <authorList>
            <person name="Sun Y."/>
            <person name="Deng T."/>
            <person name="Zhang A."/>
            <person name="Moore M.J."/>
            <person name="Landis J.B."/>
            <person name="Lin N."/>
            <person name="Zhang H."/>
            <person name="Zhang X."/>
            <person name="Huang J."/>
            <person name="Zhang X."/>
            <person name="Sun H."/>
            <person name="Wang H."/>
        </authorList>
    </citation>
    <scope>NUCLEOTIDE SEQUENCE [LARGE SCALE GENOMIC DNA]</scope>
    <source>
        <strain evidence="2">TB1705</strain>
        <tissue evidence="2">Leaf</tissue>
    </source>
</reference>
<evidence type="ECO:0000313" key="3">
    <source>
        <dbReference type="Proteomes" id="UP000541444"/>
    </source>
</evidence>
<organism evidence="2 3">
    <name type="scientific">Kingdonia uniflora</name>
    <dbReference type="NCBI Taxonomy" id="39325"/>
    <lineage>
        <taxon>Eukaryota</taxon>
        <taxon>Viridiplantae</taxon>
        <taxon>Streptophyta</taxon>
        <taxon>Embryophyta</taxon>
        <taxon>Tracheophyta</taxon>
        <taxon>Spermatophyta</taxon>
        <taxon>Magnoliopsida</taxon>
        <taxon>Ranunculales</taxon>
        <taxon>Circaeasteraceae</taxon>
        <taxon>Kingdonia</taxon>
    </lineage>
</organism>
<feature type="coiled-coil region" evidence="1">
    <location>
        <begin position="34"/>
        <end position="74"/>
    </location>
</feature>
<sequence>IGVQEVTREKCKFGGRAKLVILQSHKPMTDIDIAKTYENLLSAHEELKKKLIAKEDFRKKLVNAEEIKKSLEVNKNEWKVWRQSLKKALASEGMGNMGDPTLKNFLSITKDSSQ</sequence>
<evidence type="ECO:0000256" key="1">
    <source>
        <dbReference type="SAM" id="Coils"/>
    </source>
</evidence>
<proteinExistence type="predicted"/>
<accession>A0A7J7MRP2</accession>